<dbReference type="AlphaFoldDB" id="A0A368BVA7"/>
<dbReference type="Gene3D" id="3.60.15.10">
    <property type="entry name" value="Ribonuclease Z/Hydroxyacylglutathione hydrolase-like"/>
    <property type="match status" value="1"/>
</dbReference>
<dbReference type="EMBL" id="QOPE01000021">
    <property type="protein sequence ID" value="RCL40804.1"/>
    <property type="molecule type" value="Genomic_DNA"/>
</dbReference>
<evidence type="ECO:0008006" key="3">
    <source>
        <dbReference type="Google" id="ProtNLM"/>
    </source>
</evidence>
<name>A0A368BVA7_9GAMM</name>
<accession>A0A368BVA7</accession>
<organism evidence="1 2">
    <name type="scientific">SAR86 cluster bacterium</name>
    <dbReference type="NCBI Taxonomy" id="2030880"/>
    <lineage>
        <taxon>Bacteria</taxon>
        <taxon>Pseudomonadati</taxon>
        <taxon>Pseudomonadota</taxon>
        <taxon>Gammaproteobacteria</taxon>
        <taxon>SAR86 cluster</taxon>
    </lineage>
</organism>
<evidence type="ECO:0000313" key="2">
    <source>
        <dbReference type="Proteomes" id="UP000253307"/>
    </source>
</evidence>
<dbReference type="Proteomes" id="UP000253307">
    <property type="component" value="Unassembled WGS sequence"/>
</dbReference>
<dbReference type="InterPro" id="IPR036866">
    <property type="entry name" value="RibonucZ/Hydroxyglut_hydro"/>
</dbReference>
<dbReference type="SUPFAM" id="SSF56281">
    <property type="entry name" value="Metallo-hydrolase/oxidoreductase"/>
    <property type="match status" value="1"/>
</dbReference>
<evidence type="ECO:0000313" key="1">
    <source>
        <dbReference type="EMBL" id="RCL40804.1"/>
    </source>
</evidence>
<dbReference type="PANTHER" id="PTHR36142:SF2">
    <property type="entry name" value="METALLO-HYDROLASE_OXIDOREDUCTASE SUPERFAMILY PROTEIN"/>
    <property type="match status" value="1"/>
</dbReference>
<comment type="caution">
    <text evidence="1">The sequence shown here is derived from an EMBL/GenBank/DDBJ whole genome shotgun (WGS) entry which is preliminary data.</text>
</comment>
<sequence>MQLIKCNNYQSWAYKSDEACILVDPWLSELQEIPGARWLLYREKTSDHYFLRYNLIDKVTHLVVTAHFSDHLDPESLKYFDKGIKIFTTKHASYALSKLGFTNIIVVKAGDKFDINNMTLEIEEAGKPYNTTSFAYYLHSNGKTVFHEPHTINKNFVSKHPIEVLISTTDLVKVFGMVMVSMSYNKLRKIIDNNHVEYIAPTGSKPSHSKGLLSRVLYIKEENQNVIFDDNRVCSNSYDSFVI</sequence>
<proteinExistence type="predicted"/>
<dbReference type="Pfam" id="PF13483">
    <property type="entry name" value="Lactamase_B_3"/>
    <property type="match status" value="1"/>
</dbReference>
<dbReference type="PANTHER" id="PTHR36142">
    <property type="entry name" value="METALLO-HYDROLASE/OXIDOREDUCTASE SUPERFAMILY PROTEIN"/>
    <property type="match status" value="1"/>
</dbReference>
<gene>
    <name evidence="1" type="ORF">DBW96_03105</name>
</gene>
<protein>
    <recommendedName>
        <fullName evidence="3">MBL fold metallo-hydrolase</fullName>
    </recommendedName>
</protein>
<reference evidence="1 2" key="1">
    <citation type="journal article" date="2018" name="Microbiome">
        <title>Fine metagenomic profile of the Mediterranean stratified and mixed water columns revealed by assembly and recruitment.</title>
        <authorList>
            <person name="Haro-Moreno J.M."/>
            <person name="Lopez-Perez M."/>
            <person name="De La Torre J.R."/>
            <person name="Picazo A."/>
            <person name="Camacho A."/>
            <person name="Rodriguez-Valera F."/>
        </authorList>
    </citation>
    <scope>NUCLEOTIDE SEQUENCE [LARGE SCALE GENOMIC DNA]</scope>
    <source>
        <strain evidence="1">MED-G82</strain>
    </source>
</reference>